<proteinExistence type="predicted"/>
<sequence>MKNILVRQCASDKENWDTYLWKTLLVLRAMKSKATGYSPSEMLYGFQMDTPTSWRPIEEPIDLEKEIWDRIENIKNDLPEIRENGFQKMLKIKRKEKERYDKGVTESSFKIGEAVLKLIESKQAKLEQRWEGPFEIAETYRNGTYIIVDPLGNRDLVHGDRLKHFICRKDMVSEFGNTLRSSLKRFKKVYKNN</sequence>
<gene>
    <name evidence="1" type="ORF">AYI70_g3559</name>
</gene>
<dbReference type="Gene3D" id="3.30.420.10">
    <property type="entry name" value="Ribonuclease H-like superfamily/Ribonuclease H"/>
    <property type="match status" value="1"/>
</dbReference>
<evidence type="ECO:0000313" key="2">
    <source>
        <dbReference type="Proteomes" id="UP000187283"/>
    </source>
</evidence>
<dbReference type="EMBL" id="LSSN01001033">
    <property type="protein sequence ID" value="OMJ21315.1"/>
    <property type="molecule type" value="Genomic_DNA"/>
</dbReference>
<dbReference type="InterPro" id="IPR050951">
    <property type="entry name" value="Retrovirus_Pol_polyprotein"/>
</dbReference>
<dbReference type="PANTHER" id="PTHR37984">
    <property type="entry name" value="PROTEIN CBG26694"/>
    <property type="match status" value="1"/>
</dbReference>
<name>A0A1R1Y3D9_9FUNG</name>
<comment type="caution">
    <text evidence="1">The sequence shown here is derived from an EMBL/GenBank/DDBJ whole genome shotgun (WGS) entry which is preliminary data.</text>
</comment>
<dbReference type="GO" id="GO:0003676">
    <property type="term" value="F:nucleic acid binding"/>
    <property type="evidence" value="ECO:0007669"/>
    <property type="project" value="InterPro"/>
</dbReference>
<dbReference type="InterPro" id="IPR036397">
    <property type="entry name" value="RNaseH_sf"/>
</dbReference>
<dbReference type="Proteomes" id="UP000187283">
    <property type="component" value="Unassembled WGS sequence"/>
</dbReference>
<evidence type="ECO:0000313" key="1">
    <source>
        <dbReference type="EMBL" id="OMJ21315.1"/>
    </source>
</evidence>
<reference evidence="1 2" key="1">
    <citation type="submission" date="2017-01" db="EMBL/GenBank/DDBJ databases">
        <authorList>
            <person name="Mah S.A."/>
            <person name="Swanson W.J."/>
            <person name="Moy G.W."/>
            <person name="Vacquier V.D."/>
        </authorList>
    </citation>
    <scope>NUCLEOTIDE SEQUENCE [LARGE SCALE GENOMIC DNA]</scope>
    <source>
        <strain evidence="1 2">GSMNP</strain>
    </source>
</reference>
<protein>
    <submittedName>
        <fullName evidence="1">Retrovirus-related Pol polyprotein from transposon</fullName>
    </submittedName>
</protein>
<dbReference type="PANTHER" id="PTHR37984:SF5">
    <property type="entry name" value="PROTEIN NYNRIN-LIKE"/>
    <property type="match status" value="1"/>
</dbReference>
<keyword evidence="2" id="KW-1185">Reference proteome</keyword>
<dbReference type="AlphaFoldDB" id="A0A1R1Y3D9"/>
<dbReference type="OrthoDB" id="5592268at2759"/>
<accession>A0A1R1Y3D9</accession>
<dbReference type="STRING" id="133412.A0A1R1Y3D9"/>
<organism evidence="1 2">
    <name type="scientific">Smittium culicis</name>
    <dbReference type="NCBI Taxonomy" id="133412"/>
    <lineage>
        <taxon>Eukaryota</taxon>
        <taxon>Fungi</taxon>
        <taxon>Fungi incertae sedis</taxon>
        <taxon>Zoopagomycota</taxon>
        <taxon>Kickxellomycotina</taxon>
        <taxon>Harpellomycetes</taxon>
        <taxon>Harpellales</taxon>
        <taxon>Legeriomycetaceae</taxon>
        <taxon>Smittium</taxon>
    </lineage>
</organism>